<feature type="domain" description="DUF4214" evidence="1">
    <location>
        <begin position="452"/>
        <end position="508"/>
    </location>
</feature>
<dbReference type="GO" id="GO:0004530">
    <property type="term" value="F:deoxyribonuclease I activity"/>
    <property type="evidence" value="ECO:0007669"/>
    <property type="project" value="InterPro"/>
</dbReference>
<dbReference type="Gene3D" id="3.40.1350.110">
    <property type="match status" value="1"/>
</dbReference>
<dbReference type="KEGG" id="ntn:D5366_11805"/>
<gene>
    <name evidence="3" type="ORF">D5366_11805</name>
</gene>
<keyword evidence="4" id="KW-1185">Reference proteome</keyword>
<accession>A0A4Y6VAY5</accession>
<evidence type="ECO:0000313" key="3">
    <source>
        <dbReference type="EMBL" id="QDH26088.1"/>
    </source>
</evidence>
<dbReference type="InterPro" id="IPR033799">
    <property type="entry name" value="CdiA_EC869-like"/>
</dbReference>
<reference evidence="3 4" key="1">
    <citation type="submission" date="2018-09" db="EMBL/GenBank/DDBJ databases">
        <title>The complete genome sequence of Neokomagataea tanensis NBRC 106556(T).</title>
        <authorList>
            <person name="Chua K.-O."/>
            <person name="See-Too W.-S."/>
            <person name="Hong K.-W."/>
            <person name="Yin W.-F."/>
            <person name="Chan K.-G."/>
        </authorList>
    </citation>
    <scope>NUCLEOTIDE SEQUENCE [LARGE SCALE GENOMIC DNA]</scope>
    <source>
        <strain evidence="4">AH13 \ NBRC 106556</strain>
        <plasmid evidence="3 4">unnamed1</plasmid>
    </source>
</reference>
<evidence type="ECO:0000259" key="1">
    <source>
        <dbReference type="Pfam" id="PF13946"/>
    </source>
</evidence>
<dbReference type="Gene3D" id="1.10.3130.20">
    <property type="entry name" value="Phycobilisome linker domain"/>
    <property type="match status" value="1"/>
</dbReference>
<dbReference type="EMBL" id="CP032486">
    <property type="protein sequence ID" value="QDH26088.1"/>
    <property type="molecule type" value="Genomic_DNA"/>
</dbReference>
<dbReference type="AlphaFoldDB" id="A0A4Y6VAY5"/>
<keyword evidence="3" id="KW-0614">Plasmid</keyword>
<sequence length="1047" mass="117650">MSDQNVLVINQNQNLLFNDNHGAVSIEASASFFLKEKEFIDAQQAGNKEDIYQYISKGNVDYWNVIGNNKQNTFDFKNYSLSTLSESKSTAFSYDQYGNVYAAPDQGGIYGPSSQMGLYNFGPAPSSWISTHDRHMLTRSYADYYRDNVADKIGSEILNRPLTSAEKQDDWNSIYDTVNSRLAANRVLTPYQAAQDQYIATIKNIRNKYIENSPYVNQSAHKMYDNFYGNLSDGDSRWFKDQLKSGKTFEKIWQEEAHSGRMRAQVLDMINGVQDRNDAKEEWDAPYVDAVTNSLANHSQTFKDIRNNLIDGTSQVAAHKMYDNFYGYTSDTDIAWFKDQLHSGKTTQQVWQEEAHSGRMRAHVMDMINGVQDRNDAKEEWDGNYINGFTDRLANRSASFNDMRNELIDGTSRGSAEKMFNSFYGHIEESNWNWYKEQLHSGKTTQQIRAEQAYSEEVQNNINKLYQDELGRSADPSGLATYQKSLADGGSLQAIRSTIAYSQEAQNNLNKLYQDELGRSADPSGLATYQKSLADGGSLQSIRSAIAYSQEAQNNINKLYQDELGRSADPSGLATYQKSLADGGSLQAIQSTIAYSQESHDTIMAQYRTEVGLYNPNDGQIAFYQKILANSGNFSNVKTALAYSSETVQSLQSSLEFMYGRPFTETDIQWRKNVQDDLASGASSHLYVIKELTESSEFHDGANQLFAHWGLPPINDFQLQTLRTGMTNLYQAKAIVNGQTQEQLEAEAAAYKAPAANATFDDYIASPAASVEQATDLMASMLVEPMMDPAETWQDVDGILLQGVTSTMNAAVSQSITKTVIQQDKDNPQTPCDDVQMFRRLHTTDVTNIGQITSANAKWQTVNQRDWPSSYATDGIVWATGAGKGPTAQGLPYEAYVQQKLNGGNTTGNYVWLQDHKSNWMTFDHWNKDTGDAVSDKVLNTGRKSFQEIDKDKKYSPANIKYQIWKDLKEMSIKYVRGNSRQGSPVTIQFTQSEIESYRFELAVRVDGTTDAQWKQICEAYHGAAAKMASYETNGYKPLTFEIDAIV</sequence>
<dbReference type="Pfam" id="PF21111">
    <property type="entry name" value="CDI_toxin_EC869_like"/>
    <property type="match status" value="1"/>
</dbReference>
<name>A0A4Y6VAY5_9PROT</name>
<dbReference type="InterPro" id="IPR038255">
    <property type="entry name" value="PBS_linker_sf"/>
</dbReference>
<dbReference type="OrthoDB" id="7223691at2"/>
<dbReference type="InterPro" id="IPR025282">
    <property type="entry name" value="DUF4214"/>
</dbReference>
<organism evidence="3 4">
    <name type="scientific">Neokomagataea tanensis</name>
    <dbReference type="NCBI Taxonomy" id="661191"/>
    <lineage>
        <taxon>Bacteria</taxon>
        <taxon>Pseudomonadati</taxon>
        <taxon>Pseudomonadota</taxon>
        <taxon>Alphaproteobacteria</taxon>
        <taxon>Acetobacterales</taxon>
        <taxon>Acetobacteraceae</taxon>
        <taxon>Neokomagataea</taxon>
    </lineage>
</organism>
<feature type="domain" description="CdiA toxin EC869-like" evidence="2">
    <location>
        <begin position="889"/>
        <end position="1022"/>
    </location>
</feature>
<dbReference type="Proteomes" id="UP000317214">
    <property type="component" value="Plasmid unnamed1"/>
</dbReference>
<protein>
    <submittedName>
        <fullName evidence="3">DUF4214 domain-containing protein</fullName>
    </submittedName>
</protein>
<evidence type="ECO:0000313" key="4">
    <source>
        <dbReference type="Proteomes" id="UP000317214"/>
    </source>
</evidence>
<proteinExistence type="predicted"/>
<dbReference type="Pfam" id="PF13946">
    <property type="entry name" value="DUF4214"/>
    <property type="match status" value="1"/>
</dbReference>
<dbReference type="RefSeq" id="WP_141494027.1">
    <property type="nucleotide sequence ID" value="NZ_CP032486.1"/>
</dbReference>
<evidence type="ECO:0000259" key="2">
    <source>
        <dbReference type="Pfam" id="PF21111"/>
    </source>
</evidence>
<geneLocation type="plasmid" evidence="3">
    <name>unnamed1</name>
</geneLocation>